<organism evidence="2 3">
    <name type="scientific">Ciceribacter lividus</name>
    <dbReference type="NCBI Taxonomy" id="1197950"/>
    <lineage>
        <taxon>Bacteria</taxon>
        <taxon>Pseudomonadati</taxon>
        <taxon>Pseudomonadota</taxon>
        <taxon>Alphaproteobacteria</taxon>
        <taxon>Hyphomicrobiales</taxon>
        <taxon>Rhizobiaceae</taxon>
        <taxon>Ciceribacter</taxon>
    </lineage>
</organism>
<accession>A0A6I7HM05</accession>
<reference evidence="2 3" key="1">
    <citation type="submission" date="2018-07" db="EMBL/GenBank/DDBJ databases">
        <title>Genomic Encyclopedia of Type Strains, Phase IV (KMG-IV): sequencing the most valuable type-strain genomes for metagenomic binning, comparative biology and taxonomic classification.</title>
        <authorList>
            <person name="Goeker M."/>
        </authorList>
    </citation>
    <scope>NUCLEOTIDE SEQUENCE [LARGE SCALE GENOMIC DNA]</scope>
    <source>
        <strain evidence="2 3">DSM 25528</strain>
    </source>
</reference>
<dbReference type="AlphaFoldDB" id="A0A6I7HM05"/>
<dbReference type="InterPro" id="IPR032789">
    <property type="entry name" value="T2SS-T3SS_pil_N"/>
</dbReference>
<dbReference type="EMBL" id="QPIX01000007">
    <property type="protein sequence ID" value="RCW23299.1"/>
    <property type="molecule type" value="Genomic_DNA"/>
</dbReference>
<evidence type="ECO:0000313" key="3">
    <source>
        <dbReference type="Proteomes" id="UP000252582"/>
    </source>
</evidence>
<dbReference type="Proteomes" id="UP000252582">
    <property type="component" value="Unassembled WGS sequence"/>
</dbReference>
<sequence length="135" mass="14214">MILRIGLFSIVVGMLAAGLATPALSADEMMRVYMNQARVLKLDRPVSKVIVGNAEVADATVADAKTIVLTGRAFGTTNLVLLDADGNAIVDERILVSIDEGNTVRVFKATERTVLSCTPNCEIHAQVGDSSAAAQ</sequence>
<name>A0A6I7HM05_9HYPH</name>
<dbReference type="Pfam" id="PF13629">
    <property type="entry name" value="T2SS-T3SS_pil_N"/>
    <property type="match status" value="1"/>
</dbReference>
<proteinExistence type="predicted"/>
<comment type="caution">
    <text evidence="2">The sequence shown here is derived from an EMBL/GenBank/DDBJ whole genome shotgun (WGS) entry which is preliminary data.</text>
</comment>
<gene>
    <name evidence="2" type="ORF">DFR48_107170</name>
</gene>
<feature type="domain" description="Pilus formation protein N-terminal" evidence="1">
    <location>
        <begin position="28"/>
        <end position="97"/>
    </location>
</feature>
<protein>
    <submittedName>
        <fullName evidence="2">Putative type II/III system pilus formation protein</fullName>
    </submittedName>
</protein>
<evidence type="ECO:0000259" key="1">
    <source>
        <dbReference type="Pfam" id="PF13629"/>
    </source>
</evidence>
<evidence type="ECO:0000313" key="2">
    <source>
        <dbReference type="EMBL" id="RCW23299.1"/>
    </source>
</evidence>
<keyword evidence="3" id="KW-1185">Reference proteome</keyword>